<dbReference type="PANTHER" id="PTHR10177">
    <property type="entry name" value="CYCLINS"/>
    <property type="match status" value="1"/>
</dbReference>
<dbReference type="CDD" id="cd20544">
    <property type="entry name" value="CYCLIN_AtCycD-like_rpt2"/>
    <property type="match status" value="1"/>
</dbReference>
<dbReference type="SMART" id="SM00385">
    <property type="entry name" value="CYCLIN"/>
    <property type="match status" value="1"/>
</dbReference>
<dbReference type="InterPro" id="IPR036915">
    <property type="entry name" value="Cyclin-like_sf"/>
</dbReference>
<evidence type="ECO:0000256" key="1">
    <source>
        <dbReference type="ARBA" id="ARBA00022618"/>
    </source>
</evidence>
<evidence type="ECO:0000256" key="2">
    <source>
        <dbReference type="ARBA" id="ARBA00023306"/>
    </source>
</evidence>
<dbReference type="SUPFAM" id="SSF47954">
    <property type="entry name" value="Cyclin-like"/>
    <property type="match status" value="1"/>
</dbReference>
<gene>
    <name evidence="5" type="ORF">HID58_049884</name>
</gene>
<dbReference type="CDD" id="cd20543">
    <property type="entry name" value="CYCLIN_AtCycD-like_rpt1"/>
    <property type="match status" value="1"/>
</dbReference>
<dbReference type="InterPro" id="IPR006671">
    <property type="entry name" value="Cyclin_N"/>
</dbReference>
<dbReference type="InterPro" id="IPR013763">
    <property type="entry name" value="Cyclin-like_dom"/>
</dbReference>
<evidence type="ECO:0000313" key="6">
    <source>
        <dbReference type="Proteomes" id="UP000824890"/>
    </source>
</evidence>
<dbReference type="EMBL" id="JAGKQM010000012">
    <property type="protein sequence ID" value="KAH0900316.1"/>
    <property type="molecule type" value="Genomic_DNA"/>
</dbReference>
<keyword evidence="6" id="KW-1185">Reference proteome</keyword>
<dbReference type="InterPro" id="IPR039361">
    <property type="entry name" value="Cyclin"/>
</dbReference>
<feature type="domain" description="Cyclin-like" evidence="4">
    <location>
        <begin position="91"/>
        <end position="180"/>
    </location>
</feature>
<proteinExistence type="inferred from homology"/>
<reference evidence="5 6" key="1">
    <citation type="submission" date="2021-05" db="EMBL/GenBank/DDBJ databases">
        <title>Genome Assembly of Synthetic Allotetraploid Brassica napus Reveals Homoeologous Exchanges between Subgenomes.</title>
        <authorList>
            <person name="Davis J.T."/>
        </authorList>
    </citation>
    <scope>NUCLEOTIDE SEQUENCE [LARGE SCALE GENOMIC DNA]</scope>
    <source>
        <strain evidence="6">cv. Da-Ae</strain>
        <tissue evidence="5">Seedling</tissue>
    </source>
</reference>
<evidence type="ECO:0000256" key="3">
    <source>
        <dbReference type="RuleBase" id="RU000383"/>
    </source>
</evidence>
<dbReference type="Pfam" id="PF00134">
    <property type="entry name" value="Cyclin_N"/>
    <property type="match status" value="1"/>
</dbReference>
<sequence>MAENLELSLLCSETINVGDDDMIFGREVSNFQIGFPLESEEIIREMMEKEKQHLPSDDYIRRLRSGDMDFNARRRKALNWIFKAYAERERCCLKSACEVRQFGPLCICLSVNYFDRFLSVHDLPYDKAWTMQLLAVACLSLAAKLEETYVPRLLIDLQVGHPEFLFVAKSIQRMELLVVNRLEGRLRAITPCSYISYFLRKMSKSDQEPSNTLISISLQVIASKAKGEKGIDFLEFRPSEVAAAVALYVSGELHTVQFDDSSFSPLFSPFQKERVKKIGGIIESGGSGLCSQTPSVVLEVSASCFSIKTHASSY</sequence>
<comment type="caution">
    <text evidence="5">The sequence shown here is derived from an EMBL/GenBank/DDBJ whole genome shotgun (WGS) entry which is preliminary data.</text>
</comment>
<name>A0ABQ8B693_BRANA</name>
<dbReference type="Gene3D" id="1.10.472.10">
    <property type="entry name" value="Cyclin-like"/>
    <property type="match status" value="2"/>
</dbReference>
<keyword evidence="2" id="KW-0131">Cell cycle</keyword>
<accession>A0ABQ8B693</accession>
<keyword evidence="1" id="KW-0132">Cell division</keyword>
<protein>
    <recommendedName>
        <fullName evidence="4">Cyclin-like domain-containing protein</fullName>
    </recommendedName>
</protein>
<evidence type="ECO:0000313" key="5">
    <source>
        <dbReference type="EMBL" id="KAH0900316.1"/>
    </source>
</evidence>
<comment type="similarity">
    <text evidence="3">Belongs to the cyclin family.</text>
</comment>
<dbReference type="Proteomes" id="UP000824890">
    <property type="component" value="Unassembled WGS sequence"/>
</dbReference>
<evidence type="ECO:0000259" key="4">
    <source>
        <dbReference type="SMART" id="SM00385"/>
    </source>
</evidence>
<organism evidence="5 6">
    <name type="scientific">Brassica napus</name>
    <name type="common">Rape</name>
    <dbReference type="NCBI Taxonomy" id="3708"/>
    <lineage>
        <taxon>Eukaryota</taxon>
        <taxon>Viridiplantae</taxon>
        <taxon>Streptophyta</taxon>
        <taxon>Embryophyta</taxon>
        <taxon>Tracheophyta</taxon>
        <taxon>Spermatophyta</taxon>
        <taxon>Magnoliopsida</taxon>
        <taxon>eudicotyledons</taxon>
        <taxon>Gunneridae</taxon>
        <taxon>Pentapetalae</taxon>
        <taxon>rosids</taxon>
        <taxon>malvids</taxon>
        <taxon>Brassicales</taxon>
        <taxon>Brassicaceae</taxon>
        <taxon>Brassiceae</taxon>
        <taxon>Brassica</taxon>
    </lineage>
</organism>
<keyword evidence="3" id="KW-0195">Cyclin</keyword>